<evidence type="ECO:0000256" key="1">
    <source>
        <dbReference type="ARBA" id="ARBA00010771"/>
    </source>
</evidence>
<dbReference type="SMART" id="SM00026">
    <property type="entry name" value="EPEND"/>
    <property type="match status" value="1"/>
</dbReference>
<organism evidence="3 4">
    <name type="scientific">Mugilogobius chulae</name>
    <name type="common">yellowstripe goby</name>
    <dbReference type="NCBI Taxonomy" id="88201"/>
    <lineage>
        <taxon>Eukaryota</taxon>
        <taxon>Metazoa</taxon>
        <taxon>Chordata</taxon>
        <taxon>Craniata</taxon>
        <taxon>Vertebrata</taxon>
        <taxon>Euteleostomi</taxon>
        <taxon>Actinopterygii</taxon>
        <taxon>Neopterygii</taxon>
        <taxon>Teleostei</taxon>
        <taxon>Neoteleostei</taxon>
        <taxon>Acanthomorphata</taxon>
        <taxon>Gobiaria</taxon>
        <taxon>Gobiiformes</taxon>
        <taxon>Gobioidei</taxon>
        <taxon>Gobiidae</taxon>
        <taxon>Gobionellinae</taxon>
        <taxon>Mugilogobius</taxon>
    </lineage>
</organism>
<comment type="caution">
    <text evidence="3">The sequence shown here is derived from an EMBL/GenBank/DDBJ whole genome shotgun (WGS) entry which is preliminary data.</text>
</comment>
<dbReference type="Proteomes" id="UP001460270">
    <property type="component" value="Unassembled WGS sequence"/>
</dbReference>
<dbReference type="Pfam" id="PF00811">
    <property type="entry name" value="Ependymin"/>
    <property type="match status" value="1"/>
</dbReference>
<accession>A0AAW0P7X3</accession>
<dbReference type="GO" id="GO:0007160">
    <property type="term" value="P:cell-matrix adhesion"/>
    <property type="evidence" value="ECO:0007669"/>
    <property type="project" value="InterPro"/>
</dbReference>
<evidence type="ECO:0000256" key="2">
    <source>
        <dbReference type="SAM" id="SignalP"/>
    </source>
</evidence>
<keyword evidence="4" id="KW-1185">Reference proteome</keyword>
<dbReference type="GO" id="GO:0005764">
    <property type="term" value="C:lysosome"/>
    <property type="evidence" value="ECO:0007669"/>
    <property type="project" value="TreeGrafter"/>
</dbReference>
<gene>
    <name evidence="3" type="ORF">WMY93_014904</name>
</gene>
<reference evidence="4" key="1">
    <citation type="submission" date="2024-04" db="EMBL/GenBank/DDBJ databases">
        <title>Salinicola lusitanus LLJ914,a marine bacterium isolated from the Okinawa Trough.</title>
        <authorList>
            <person name="Li J."/>
        </authorList>
    </citation>
    <scope>NUCLEOTIDE SEQUENCE [LARGE SCALE GENOMIC DNA]</scope>
</reference>
<evidence type="ECO:0000313" key="4">
    <source>
        <dbReference type="Proteomes" id="UP001460270"/>
    </source>
</evidence>
<dbReference type="InterPro" id="IPR001299">
    <property type="entry name" value="Ependymin"/>
</dbReference>
<dbReference type="PRINTS" id="PR00317">
    <property type="entry name" value="EPENDYMIN"/>
</dbReference>
<feature type="chain" id="PRO_5043541819" evidence="2">
    <location>
        <begin position="20"/>
        <end position="235"/>
    </location>
</feature>
<sequence length="235" mass="27063">MTLCLAVTLVFLVSSLSSAQQSQPCKSPPYLTGQFFVTLNAEHTYWNYEYNTALQRMKMFQTEYLTNRSSTYDYLLHFGEGVMYEIDTLTSSCYKRPLRTHYQPIEIPDDAVFLVNWVFGSLSVPNAGLKTLGWMGYNHRGEEYNRFVTEVGCVPYHTIFQTEDHGEVIMVFMNSTMHTTAPDDLSPPRFCPNKNTSPKGKPVDFISLFSETKARDLRRALEKLKNVYLNNYSFS</sequence>
<dbReference type="GO" id="GO:0005509">
    <property type="term" value="F:calcium ion binding"/>
    <property type="evidence" value="ECO:0007669"/>
    <property type="project" value="InterPro"/>
</dbReference>
<name>A0AAW0P7X3_9GOBI</name>
<dbReference type="GO" id="GO:0005576">
    <property type="term" value="C:extracellular region"/>
    <property type="evidence" value="ECO:0007669"/>
    <property type="project" value="InterPro"/>
</dbReference>
<feature type="signal peptide" evidence="2">
    <location>
        <begin position="1"/>
        <end position="19"/>
    </location>
</feature>
<dbReference type="AlphaFoldDB" id="A0AAW0P7X3"/>
<comment type="similarity">
    <text evidence="1">Belongs to the ependymin family.</text>
</comment>
<dbReference type="EMBL" id="JBBPFD010000010">
    <property type="protein sequence ID" value="KAK7910220.1"/>
    <property type="molecule type" value="Genomic_DNA"/>
</dbReference>
<protein>
    <submittedName>
        <fullName evidence="3">Uncharacterized protein</fullName>
    </submittedName>
</protein>
<dbReference type="PANTHER" id="PTHR10697">
    <property type="entry name" value="MAMMALIAN EPENDYMIN-RELATED PROTEIN 1"/>
    <property type="match status" value="1"/>
</dbReference>
<evidence type="ECO:0000313" key="3">
    <source>
        <dbReference type="EMBL" id="KAK7910220.1"/>
    </source>
</evidence>
<dbReference type="PANTHER" id="PTHR10697:SF5">
    <property type="entry name" value="EPENDYMIN-RELATED"/>
    <property type="match status" value="1"/>
</dbReference>
<proteinExistence type="inferred from homology"/>
<keyword evidence="2" id="KW-0732">Signal</keyword>